<evidence type="ECO:0000256" key="3">
    <source>
        <dbReference type="ARBA" id="ARBA00022499"/>
    </source>
</evidence>
<dbReference type="GeneID" id="120278809"/>
<evidence type="ECO:0000256" key="6">
    <source>
        <dbReference type="ARBA" id="ARBA00022741"/>
    </source>
</evidence>
<feature type="coiled-coil region" evidence="14">
    <location>
        <begin position="103"/>
        <end position="130"/>
    </location>
</feature>
<dbReference type="PROSITE" id="PS00108">
    <property type="entry name" value="PROTEIN_KINASE_ST"/>
    <property type="match status" value="1"/>
</dbReference>
<organism evidence="17 18">
    <name type="scientific">Dioscorea cayennensis subsp. rotundata</name>
    <name type="common">White Guinea yam</name>
    <name type="synonym">Dioscorea rotundata</name>
    <dbReference type="NCBI Taxonomy" id="55577"/>
    <lineage>
        <taxon>Eukaryota</taxon>
        <taxon>Viridiplantae</taxon>
        <taxon>Streptophyta</taxon>
        <taxon>Embryophyta</taxon>
        <taxon>Tracheophyta</taxon>
        <taxon>Spermatophyta</taxon>
        <taxon>Magnoliopsida</taxon>
        <taxon>Liliopsida</taxon>
        <taxon>Dioscoreales</taxon>
        <taxon>Dioscoreaceae</taxon>
        <taxon>Dioscorea</taxon>
    </lineage>
</organism>
<keyword evidence="7" id="KW-0418">Kinase</keyword>
<dbReference type="Proteomes" id="UP001515500">
    <property type="component" value="Chromosome 16"/>
</dbReference>
<dbReference type="PANTHER" id="PTHR48016:SF56">
    <property type="entry name" value="MAPKK KINASE"/>
    <property type="match status" value="1"/>
</dbReference>
<dbReference type="GO" id="GO:0005737">
    <property type="term" value="C:cytoplasm"/>
    <property type="evidence" value="ECO:0007669"/>
    <property type="project" value="TreeGrafter"/>
</dbReference>
<evidence type="ECO:0000256" key="11">
    <source>
        <dbReference type="ARBA" id="ARBA00047559"/>
    </source>
</evidence>
<dbReference type="InterPro" id="IPR017441">
    <property type="entry name" value="Protein_kinase_ATP_BS"/>
</dbReference>
<dbReference type="Pfam" id="PF00069">
    <property type="entry name" value="Pkinase"/>
    <property type="match status" value="1"/>
</dbReference>
<dbReference type="InterPro" id="IPR008271">
    <property type="entry name" value="Ser/Thr_kinase_AS"/>
</dbReference>
<keyword evidence="3" id="KW-1017">Isopeptide bond</keyword>
<comment type="catalytic activity">
    <reaction evidence="12">
        <text>L-seryl-[protein] + ATP = O-phospho-L-seryl-[protein] + ADP + H(+)</text>
        <dbReference type="Rhea" id="RHEA:17989"/>
        <dbReference type="Rhea" id="RHEA-COMP:9863"/>
        <dbReference type="Rhea" id="RHEA-COMP:11604"/>
        <dbReference type="ChEBI" id="CHEBI:15378"/>
        <dbReference type="ChEBI" id="CHEBI:29999"/>
        <dbReference type="ChEBI" id="CHEBI:30616"/>
        <dbReference type="ChEBI" id="CHEBI:83421"/>
        <dbReference type="ChEBI" id="CHEBI:456216"/>
        <dbReference type="EC" id="2.7.11.25"/>
    </reaction>
</comment>
<dbReference type="PANTHER" id="PTHR48016">
    <property type="entry name" value="MAP KINASE KINASE KINASE SSK2-RELATED-RELATED"/>
    <property type="match status" value="1"/>
</dbReference>
<evidence type="ECO:0000313" key="18">
    <source>
        <dbReference type="RefSeq" id="XP_039141478.1"/>
    </source>
</evidence>
<keyword evidence="4" id="KW-0723">Serine/threonine-protein kinase</keyword>
<dbReference type="InterPro" id="IPR000719">
    <property type="entry name" value="Prot_kinase_dom"/>
</dbReference>
<evidence type="ECO:0000256" key="9">
    <source>
        <dbReference type="ARBA" id="ARBA00022843"/>
    </source>
</evidence>
<dbReference type="GO" id="GO:0005524">
    <property type="term" value="F:ATP binding"/>
    <property type="evidence" value="ECO:0007669"/>
    <property type="project" value="UniProtKB-UniRule"/>
</dbReference>
<evidence type="ECO:0000256" key="1">
    <source>
        <dbReference type="ARBA" id="ARBA00006529"/>
    </source>
</evidence>
<comment type="catalytic activity">
    <reaction evidence="11">
        <text>L-threonyl-[protein] + ATP = O-phospho-L-threonyl-[protein] + ADP + H(+)</text>
        <dbReference type="Rhea" id="RHEA:46608"/>
        <dbReference type="Rhea" id="RHEA-COMP:11060"/>
        <dbReference type="Rhea" id="RHEA-COMP:11605"/>
        <dbReference type="ChEBI" id="CHEBI:15378"/>
        <dbReference type="ChEBI" id="CHEBI:30013"/>
        <dbReference type="ChEBI" id="CHEBI:30616"/>
        <dbReference type="ChEBI" id="CHEBI:61977"/>
        <dbReference type="ChEBI" id="CHEBI:456216"/>
        <dbReference type="EC" id="2.7.11.25"/>
    </reaction>
</comment>
<accession>A0AB40CQW1</accession>
<comment type="similarity">
    <text evidence="1">Belongs to the protein kinase superfamily. STE Ser/Thr protein kinase family. MAP kinase kinase kinase subfamily.</text>
</comment>
<dbReference type="AlphaFoldDB" id="A0AB40CQW1"/>
<feature type="compositionally biased region" description="Basic and acidic residues" evidence="15">
    <location>
        <begin position="603"/>
        <end position="624"/>
    </location>
</feature>
<dbReference type="GO" id="GO:0004709">
    <property type="term" value="F:MAP kinase kinase kinase activity"/>
    <property type="evidence" value="ECO:0007669"/>
    <property type="project" value="UniProtKB-EC"/>
</dbReference>
<keyword evidence="5" id="KW-0808">Transferase</keyword>
<evidence type="ECO:0000256" key="5">
    <source>
        <dbReference type="ARBA" id="ARBA00022679"/>
    </source>
</evidence>
<dbReference type="EC" id="2.7.11.25" evidence="2"/>
<evidence type="ECO:0000259" key="16">
    <source>
        <dbReference type="PROSITE" id="PS50011"/>
    </source>
</evidence>
<evidence type="ECO:0000256" key="2">
    <source>
        <dbReference type="ARBA" id="ARBA00012406"/>
    </source>
</evidence>
<reference evidence="18" key="1">
    <citation type="submission" date="2025-08" db="UniProtKB">
        <authorList>
            <consortium name="RefSeq"/>
        </authorList>
    </citation>
    <scope>IDENTIFICATION</scope>
</reference>
<name>A0AB40CQW1_DIOCR</name>
<evidence type="ECO:0000313" key="17">
    <source>
        <dbReference type="Proteomes" id="UP001515500"/>
    </source>
</evidence>
<keyword evidence="17" id="KW-1185">Reference proteome</keyword>
<gene>
    <name evidence="18" type="primary">LOC120278809</name>
</gene>
<dbReference type="CDD" id="cd06606">
    <property type="entry name" value="STKc_MAPKKK"/>
    <property type="match status" value="1"/>
</dbReference>
<feature type="region of interest" description="Disordered" evidence="15">
    <location>
        <begin position="586"/>
        <end position="655"/>
    </location>
</feature>
<keyword evidence="10 14" id="KW-0175">Coiled coil</keyword>
<dbReference type="PROSITE" id="PS50011">
    <property type="entry name" value="PROTEIN_KINASE_DOM"/>
    <property type="match status" value="1"/>
</dbReference>
<dbReference type="Gene3D" id="1.10.510.10">
    <property type="entry name" value="Transferase(Phosphotransferase) domain 1"/>
    <property type="match status" value="1"/>
</dbReference>
<evidence type="ECO:0000256" key="15">
    <source>
        <dbReference type="SAM" id="MobiDB-lite"/>
    </source>
</evidence>
<dbReference type="PROSITE" id="PS00107">
    <property type="entry name" value="PROTEIN_KINASE_ATP"/>
    <property type="match status" value="1"/>
</dbReference>
<evidence type="ECO:0000256" key="12">
    <source>
        <dbReference type="ARBA" id="ARBA00048329"/>
    </source>
</evidence>
<dbReference type="SUPFAM" id="SSF56112">
    <property type="entry name" value="Protein kinase-like (PK-like)"/>
    <property type="match status" value="1"/>
</dbReference>
<feature type="domain" description="Protein kinase" evidence="16">
    <location>
        <begin position="71"/>
        <end position="332"/>
    </location>
</feature>
<keyword evidence="8 13" id="KW-0067">ATP-binding</keyword>
<protein>
    <recommendedName>
        <fullName evidence="2">mitogen-activated protein kinase kinase kinase</fullName>
        <ecNumber evidence="2">2.7.11.25</ecNumber>
    </recommendedName>
</protein>
<proteinExistence type="inferred from homology"/>
<evidence type="ECO:0000256" key="7">
    <source>
        <dbReference type="ARBA" id="ARBA00022777"/>
    </source>
</evidence>
<evidence type="ECO:0000256" key="8">
    <source>
        <dbReference type="ARBA" id="ARBA00022840"/>
    </source>
</evidence>
<evidence type="ECO:0000256" key="10">
    <source>
        <dbReference type="ARBA" id="ARBA00023054"/>
    </source>
</evidence>
<dbReference type="InterPro" id="IPR011009">
    <property type="entry name" value="Kinase-like_dom_sf"/>
</dbReference>
<dbReference type="FunFam" id="3.30.200.20:FF:000387">
    <property type="entry name" value="Serine/threonine-protein kinase STE11"/>
    <property type="match status" value="1"/>
</dbReference>
<evidence type="ECO:0000256" key="14">
    <source>
        <dbReference type="SAM" id="Coils"/>
    </source>
</evidence>
<keyword evidence="9" id="KW-0832">Ubl conjugation</keyword>
<dbReference type="SMART" id="SM00220">
    <property type="entry name" value="S_TKc"/>
    <property type="match status" value="1"/>
</dbReference>
<keyword evidence="6 13" id="KW-0547">Nucleotide-binding</keyword>
<dbReference type="InterPro" id="IPR050538">
    <property type="entry name" value="MAP_kinase_kinase_kinase"/>
</dbReference>
<dbReference type="RefSeq" id="XP_039141478.1">
    <property type="nucleotide sequence ID" value="XM_039285544.1"/>
</dbReference>
<evidence type="ECO:0000256" key="13">
    <source>
        <dbReference type="PROSITE-ProRule" id="PRU10141"/>
    </source>
</evidence>
<evidence type="ECO:0000256" key="4">
    <source>
        <dbReference type="ARBA" id="ARBA00022527"/>
    </source>
</evidence>
<dbReference type="FunFam" id="1.10.510.10:FF:000382">
    <property type="entry name" value="Mitogen-activated protein kinase kinase kinase 2"/>
    <property type="match status" value="1"/>
</dbReference>
<sequence>MQEIFGSVRKSLVFRPSSDGGGSGSAGGISEKIGSCLRKSRVGFWFGIRFLPRIPSGSMPPSKDDGPPIRWRKGELIGCGAFGQVYMGMNLDSGELLAVKQVLIGTNSAREKAQAHIKELEEEVKLLKNLTHPNIVRYLGTAREEETLNILLEFVPGGSISSLLGKFGSFPEAVIRMYTKQLLQGLEYLHQNGIIHRDIKGANILVDNKGCIKLADFGASKQVVKLATMTAAKSMKGTPYWMAPEVILQTGHSFSADIWSVGCTVIEMATGKPPWSQQFQEVAALFHIGTTKSHPPIPEHLSLEAKDFLLKCLQKEPNLRPSASDLLKHPFVTGEYQDCHPIYQSSVVEPPKSLMSARSYAKESWNPVASCGTTFGGLNNFDQYSGSSLMYSGNNSRITPVWDMRASDDMCQLDDKDDFSTSVKSFNPMSEPLDNWPCKYNISPEQRTVSEEFSNNINDATKIVKEGDTTDFTFPCEASCEDSDEVTETKIRAFLDEKALDLKKMQTPLYEEFFNSSNTNAPIEDASEENITKNVEMTTKNLSSPNQMVTEASVTEVDTLHNMSPGNRNARVSNNAVGISRILRELPRRDAQKEPNSISSSFSDRRQKWKEELDQELEREREMMRQAGVGAKTSPKDKVLNRKRDRPPFAASPSK</sequence>
<feature type="binding site" evidence="13">
    <location>
        <position position="100"/>
    </location>
    <ligand>
        <name>ATP</name>
        <dbReference type="ChEBI" id="CHEBI:30616"/>
    </ligand>
</feature>